<evidence type="ECO:0000313" key="2">
    <source>
        <dbReference type="Proteomes" id="UP000593560"/>
    </source>
</evidence>
<protein>
    <submittedName>
        <fullName evidence="1">Uncharacterized protein</fullName>
    </submittedName>
</protein>
<dbReference type="EMBL" id="JABFAD010000006">
    <property type="protein sequence ID" value="MBA0800894.1"/>
    <property type="molecule type" value="Genomic_DNA"/>
</dbReference>
<feature type="non-terminal residue" evidence="1">
    <location>
        <position position="78"/>
    </location>
</feature>
<accession>A0A7J9GUX8</accession>
<dbReference type="AlphaFoldDB" id="A0A7J9GUX8"/>
<gene>
    <name evidence="1" type="ORF">Gohar_011304</name>
</gene>
<dbReference type="OrthoDB" id="10540174at2759"/>
<comment type="caution">
    <text evidence="1">The sequence shown here is derived from an EMBL/GenBank/DDBJ whole genome shotgun (WGS) entry which is preliminary data.</text>
</comment>
<sequence>IQGWELANPQRSFTLCALRGWVITFPFVDITTVGNLNSMLRVGTEVALKSDVALSPLLALVMTSDWQQCYSSFACASP</sequence>
<reference evidence="1 2" key="1">
    <citation type="journal article" date="2019" name="Genome Biol. Evol.">
        <title>Insights into the evolution of the New World diploid cottons (Gossypium, subgenus Houzingenia) based on genome sequencing.</title>
        <authorList>
            <person name="Grover C.E."/>
            <person name="Arick M.A. 2nd"/>
            <person name="Thrash A."/>
            <person name="Conover J.L."/>
            <person name="Sanders W.S."/>
            <person name="Peterson D.G."/>
            <person name="Frelichowski J.E."/>
            <person name="Scheffler J.A."/>
            <person name="Scheffler B.E."/>
            <person name="Wendel J.F."/>
        </authorList>
    </citation>
    <scope>NUCLEOTIDE SEQUENCE [LARGE SCALE GENOMIC DNA]</scope>
    <source>
        <strain evidence="1">0</strain>
        <tissue evidence="1">Leaf</tissue>
    </source>
</reference>
<proteinExistence type="predicted"/>
<organism evidence="1 2">
    <name type="scientific">Gossypium harknessii</name>
    <dbReference type="NCBI Taxonomy" id="34285"/>
    <lineage>
        <taxon>Eukaryota</taxon>
        <taxon>Viridiplantae</taxon>
        <taxon>Streptophyta</taxon>
        <taxon>Embryophyta</taxon>
        <taxon>Tracheophyta</taxon>
        <taxon>Spermatophyta</taxon>
        <taxon>Magnoliopsida</taxon>
        <taxon>eudicotyledons</taxon>
        <taxon>Gunneridae</taxon>
        <taxon>Pentapetalae</taxon>
        <taxon>rosids</taxon>
        <taxon>malvids</taxon>
        <taxon>Malvales</taxon>
        <taxon>Malvaceae</taxon>
        <taxon>Malvoideae</taxon>
        <taxon>Gossypium</taxon>
    </lineage>
</organism>
<evidence type="ECO:0000313" key="1">
    <source>
        <dbReference type="EMBL" id="MBA0800894.1"/>
    </source>
</evidence>
<dbReference type="Proteomes" id="UP000593560">
    <property type="component" value="Unassembled WGS sequence"/>
</dbReference>
<keyword evidence="2" id="KW-1185">Reference proteome</keyword>
<name>A0A7J9GUX8_9ROSI</name>